<evidence type="ECO:0000313" key="1">
    <source>
        <dbReference type="EMBL" id="BAS29018.1"/>
    </source>
</evidence>
<dbReference type="EMBL" id="AP014924">
    <property type="protein sequence ID" value="BAS29018.1"/>
    <property type="molecule type" value="Genomic_DNA"/>
</dbReference>
<dbReference type="KEGG" id="lpil:LIP_3199"/>
<dbReference type="AlphaFoldDB" id="A0A0K2SPF2"/>
<dbReference type="STRING" id="1555112.LIP_3199"/>
<reference evidence="2" key="1">
    <citation type="submission" date="2015-07" db="EMBL/GenBank/DDBJ databases">
        <title>Complete genome sequence and phylogenetic analysis of Limnochorda pilosa.</title>
        <authorList>
            <person name="Watanabe M."/>
            <person name="Kojima H."/>
            <person name="Fukui M."/>
        </authorList>
    </citation>
    <scope>NUCLEOTIDE SEQUENCE [LARGE SCALE GENOMIC DNA]</scope>
    <source>
        <strain evidence="2">HC45</strain>
    </source>
</reference>
<dbReference type="Pfam" id="PF10704">
    <property type="entry name" value="DUF2508"/>
    <property type="match status" value="1"/>
</dbReference>
<dbReference type="InterPro" id="IPR019644">
    <property type="entry name" value="DUF2508"/>
</dbReference>
<sequence>MGMAPGKGERGKNELRAAGLVEQLEAARQEWRQARAYFDAVSDPDLVVEAVHRLEASQRKYMYLWKLARAEGVRVDRQRMARFLFGTESGFSS</sequence>
<accession>A0A0K2SPF2</accession>
<evidence type="ECO:0008006" key="3">
    <source>
        <dbReference type="Google" id="ProtNLM"/>
    </source>
</evidence>
<name>A0A0K2SPF2_LIMPI</name>
<reference evidence="2" key="2">
    <citation type="journal article" date="2016" name="Int. J. Syst. Evol. Microbiol.">
        <title>Complete genome sequence and cell structure of Limnochorda pilosa, a Gram-negative spore-former within the phylum Firmicutes.</title>
        <authorList>
            <person name="Watanabe M."/>
            <person name="Kojima H."/>
            <person name="Fukui M."/>
        </authorList>
    </citation>
    <scope>NUCLEOTIDE SEQUENCE [LARGE SCALE GENOMIC DNA]</scope>
    <source>
        <strain evidence="2">HC45</strain>
    </source>
</reference>
<gene>
    <name evidence="1" type="ORF">LIP_3199</name>
</gene>
<dbReference type="Proteomes" id="UP000065807">
    <property type="component" value="Chromosome"/>
</dbReference>
<proteinExistence type="predicted"/>
<evidence type="ECO:0000313" key="2">
    <source>
        <dbReference type="Proteomes" id="UP000065807"/>
    </source>
</evidence>
<protein>
    <recommendedName>
        <fullName evidence="3">DUF2508 family protein</fullName>
    </recommendedName>
</protein>
<keyword evidence="2" id="KW-1185">Reference proteome</keyword>
<organism evidence="1 2">
    <name type="scientific">Limnochorda pilosa</name>
    <dbReference type="NCBI Taxonomy" id="1555112"/>
    <lineage>
        <taxon>Bacteria</taxon>
        <taxon>Bacillati</taxon>
        <taxon>Bacillota</taxon>
        <taxon>Limnochordia</taxon>
        <taxon>Limnochordales</taxon>
        <taxon>Limnochordaceae</taxon>
        <taxon>Limnochorda</taxon>
    </lineage>
</organism>